<dbReference type="NCBIfam" id="NF040974">
    <property type="entry name" value="RepABC_RepC"/>
    <property type="match status" value="1"/>
</dbReference>
<dbReference type="Proteomes" id="UP000234881">
    <property type="component" value="Unassembled WGS sequence"/>
</dbReference>
<name>A0A2N5XK47_9HYPH</name>
<evidence type="ECO:0000313" key="3">
    <source>
        <dbReference type="Proteomes" id="UP000234881"/>
    </source>
</evidence>
<gene>
    <name evidence="2" type="ORF">C0081_23015</name>
</gene>
<dbReference type="InterPro" id="IPR047611">
    <property type="entry name" value="RepABC_RepC"/>
</dbReference>
<feature type="domain" description="Plasmid replication protein C N-terminal" evidence="1">
    <location>
        <begin position="12"/>
        <end position="181"/>
    </location>
</feature>
<protein>
    <submittedName>
        <fullName evidence="2">Replication protein C</fullName>
    </submittedName>
</protein>
<feature type="non-terminal residue" evidence="2">
    <location>
        <position position="250"/>
    </location>
</feature>
<comment type="caution">
    <text evidence="2">The sequence shown here is derived from an EMBL/GenBank/DDBJ whole genome shotgun (WGS) entry which is preliminary data.</text>
</comment>
<dbReference type="InterPro" id="IPR036388">
    <property type="entry name" value="WH-like_DNA-bd_sf"/>
</dbReference>
<organism evidence="2 3">
    <name type="scientific">Cohaesibacter celericrescens</name>
    <dbReference type="NCBI Taxonomy" id="2067669"/>
    <lineage>
        <taxon>Bacteria</taxon>
        <taxon>Pseudomonadati</taxon>
        <taxon>Pseudomonadota</taxon>
        <taxon>Alphaproteobacteria</taxon>
        <taxon>Hyphomicrobiales</taxon>
        <taxon>Cohaesibacteraceae</taxon>
    </lineage>
</organism>
<proteinExistence type="predicted"/>
<dbReference type="Gene3D" id="1.10.10.10">
    <property type="entry name" value="Winged helix-like DNA-binding domain superfamily/Winged helix DNA-binding domain"/>
    <property type="match status" value="1"/>
</dbReference>
<dbReference type="InterPro" id="IPR036390">
    <property type="entry name" value="WH_DNA-bd_sf"/>
</dbReference>
<evidence type="ECO:0000259" key="1">
    <source>
        <dbReference type="Pfam" id="PF03428"/>
    </source>
</evidence>
<accession>A0A2N5XK47</accession>
<reference evidence="2 3" key="1">
    <citation type="submission" date="2018-01" db="EMBL/GenBank/DDBJ databases">
        <title>The draft genome sequence of Cohaesibacter sp. H1304.</title>
        <authorList>
            <person name="Wang N.-N."/>
            <person name="Du Z.-J."/>
        </authorList>
    </citation>
    <scope>NUCLEOTIDE SEQUENCE [LARGE SCALE GENOMIC DNA]</scope>
    <source>
        <strain evidence="2 3">H1304</strain>
    </source>
</reference>
<dbReference type="EMBL" id="PKUQ01000059">
    <property type="protein sequence ID" value="PLW74797.1"/>
    <property type="molecule type" value="Genomic_DNA"/>
</dbReference>
<dbReference type="Pfam" id="PF03428">
    <property type="entry name" value="RP-C"/>
    <property type="match status" value="1"/>
</dbReference>
<dbReference type="AlphaFoldDB" id="A0A2N5XK47"/>
<evidence type="ECO:0000313" key="2">
    <source>
        <dbReference type="EMBL" id="PLW74797.1"/>
    </source>
</evidence>
<dbReference type="InterPro" id="IPR005090">
    <property type="entry name" value="RepC_N"/>
</dbReference>
<sequence>MSSTHKTIARFRRLSDGIIASAVLAQQDNRPVIEKHELSLTLKRVAPCLGIKATAYHVLDILLGLVQADDFQEGRRPIVAISNQRLAEYTLHSTRTVTRCLKQLVEAGILAYKDSPTGRRYVNRDRTGRPIQAYGLDFTPACFNLSAFKNRADAFQQELNAQREAKRTVSRLARAILDLAEFDNKRFAELIDRARQISEDSETSWTTRASQMNAVYEDALYMAKTETKNVQKDFKMSVAGDISVATISNT</sequence>
<keyword evidence="3" id="KW-1185">Reference proteome</keyword>
<dbReference type="SUPFAM" id="SSF46785">
    <property type="entry name" value="Winged helix' DNA-binding domain"/>
    <property type="match status" value="1"/>
</dbReference>